<keyword evidence="7" id="KW-1185">Reference proteome</keyword>
<dbReference type="GO" id="GO:0005930">
    <property type="term" value="C:axoneme"/>
    <property type="evidence" value="ECO:0007669"/>
    <property type="project" value="TreeGrafter"/>
</dbReference>
<dbReference type="Gene3D" id="3.30.470.20">
    <property type="entry name" value="ATP-grasp fold, B domain"/>
    <property type="match status" value="1"/>
</dbReference>
<dbReference type="SUPFAM" id="SSF56059">
    <property type="entry name" value="Glutathione synthetase ATP-binding domain-like"/>
    <property type="match status" value="1"/>
</dbReference>
<keyword evidence="2" id="KW-0963">Cytoplasm</keyword>
<name>A0A833RRK0_9HYME</name>
<gene>
    <name evidence="6" type="ORF">E2986_11822</name>
</gene>
<evidence type="ECO:0000313" key="7">
    <source>
        <dbReference type="Proteomes" id="UP000655588"/>
    </source>
</evidence>
<keyword evidence="4" id="KW-0547">Nucleotide-binding</keyword>
<dbReference type="GO" id="GO:0003341">
    <property type="term" value="P:cilium movement"/>
    <property type="evidence" value="ECO:0007669"/>
    <property type="project" value="TreeGrafter"/>
</dbReference>
<dbReference type="EMBL" id="WNWW01000859">
    <property type="protein sequence ID" value="KAF3421500.1"/>
    <property type="molecule type" value="Genomic_DNA"/>
</dbReference>
<comment type="subcellular location">
    <subcellularLocation>
        <location evidence="1">Cytoplasm</location>
    </subcellularLocation>
</comment>
<evidence type="ECO:0000256" key="1">
    <source>
        <dbReference type="ARBA" id="ARBA00004496"/>
    </source>
</evidence>
<protein>
    <recommendedName>
        <fullName evidence="8">Tubulin glycylase 3A</fullName>
    </recommendedName>
</protein>
<proteinExistence type="predicted"/>
<evidence type="ECO:0000256" key="4">
    <source>
        <dbReference type="ARBA" id="ARBA00022741"/>
    </source>
</evidence>
<organism evidence="6 7">
    <name type="scientific">Frieseomelitta varia</name>
    <dbReference type="NCBI Taxonomy" id="561572"/>
    <lineage>
        <taxon>Eukaryota</taxon>
        <taxon>Metazoa</taxon>
        <taxon>Ecdysozoa</taxon>
        <taxon>Arthropoda</taxon>
        <taxon>Hexapoda</taxon>
        <taxon>Insecta</taxon>
        <taxon>Pterygota</taxon>
        <taxon>Neoptera</taxon>
        <taxon>Endopterygota</taxon>
        <taxon>Hymenoptera</taxon>
        <taxon>Apocrita</taxon>
        <taxon>Aculeata</taxon>
        <taxon>Apoidea</taxon>
        <taxon>Anthophila</taxon>
        <taxon>Apidae</taxon>
        <taxon>Frieseomelitta</taxon>
    </lineage>
</organism>
<comment type="caution">
    <text evidence="6">The sequence shown here is derived from an EMBL/GenBank/DDBJ whole genome shotgun (WGS) entry which is preliminary data.</text>
</comment>
<evidence type="ECO:0000256" key="3">
    <source>
        <dbReference type="ARBA" id="ARBA00022598"/>
    </source>
</evidence>
<dbReference type="GO" id="GO:0070736">
    <property type="term" value="F:protein-glycine ligase activity, initiating"/>
    <property type="evidence" value="ECO:0007669"/>
    <property type="project" value="TreeGrafter"/>
</dbReference>
<dbReference type="GO" id="GO:0015630">
    <property type="term" value="C:microtubule cytoskeleton"/>
    <property type="evidence" value="ECO:0007669"/>
    <property type="project" value="TreeGrafter"/>
</dbReference>
<dbReference type="Proteomes" id="UP000655588">
    <property type="component" value="Unassembled WGS sequence"/>
</dbReference>
<sequence length="759" mass="88231">MSRNKLERFTFTPRLRDIRVTKDSAATDSTNEDKAGTSCCKLTPLISLEKKESPVNPYNRVDWTKMNSKWPLPDTNDNEISGVNSLPQLDCGTFSGSFVDTSSCCPREIFDKHDTDAVNNHRSIVLKDDECCKTHWARSERYQKIKAKVARAIKRHKIFLIRGELPKLKEALEKRGWVQKHEATKTRALPYGSIASLESRSLGDLTHPDGSLNEKAVIFAMLRHKPPDFIWDCRNDFVDWHRGLSNNTILNRYQKPSVYTSKLGMARLLEEAHWMYEEDVSSVLFPRSYNLSREPKAFLDDFRLTAAAGLLKWFVERMQDDQSPPETGHRPIPMSRLEFAMKRCEELIAHENHQNIDKDFVTEFEEEEWNSFLDDYAAAVHEGAGIEATSERSREQLQKYLELTNPILAKLKEIDPQYELNGMRNIWILKPSELCCGTGISISHNLKDIFRKIKSKPKDYFIVQKYIERPLLIQDTKFDIRQWYLVTNTFPMTIWVFKEGLLRFSSKPYTFSTYHEAIHICNTAIQEKYDAERRRRRKRGDSEEVVKSIRDQEWDCEKLNEYLKDLIARQTGHCGEPYYDNIYPKMSEAIVLTMLASQEHMDRRRCSFELYGADFVVMEDLSVWLIEINTNPRMYPPSSRITKRLYSNVLESLVKGKKERAARYGVINAHFQFVPVIMDVPMDPSADTGGFSLVYKQNIADFRPYLGPCLFVFGKMIYREGGEPCEKTNRRMSNMELLKFESLANEGEVRIVSFAGKHF</sequence>
<accession>A0A833RRK0</accession>
<dbReference type="InterPro" id="IPR004344">
    <property type="entry name" value="TTL/TTLL_fam"/>
</dbReference>
<dbReference type="PANTHER" id="PTHR45870">
    <property type="entry name" value="TUBULIN MONOGLYCYLASE TTLL3"/>
    <property type="match status" value="1"/>
</dbReference>
<reference evidence="6" key="1">
    <citation type="submission" date="2019-11" db="EMBL/GenBank/DDBJ databases">
        <title>The nuclear and mitochondrial genomes of Frieseomelitta varia - a highly eusocial stingless bee (Meliponini) with a permanently sterile worker caste.</title>
        <authorList>
            <person name="Freitas F.C.P."/>
            <person name="Lourenco A.P."/>
            <person name="Nunes F.M.F."/>
            <person name="Paschoal A.R."/>
            <person name="Abreu F.C.P."/>
            <person name="Barbin F.O."/>
            <person name="Bataglia L."/>
            <person name="Cardoso-Junior C.A.M."/>
            <person name="Cervoni M.S."/>
            <person name="Silva S.R."/>
            <person name="Dalarmi F."/>
            <person name="Del Lama M.A."/>
            <person name="Depintor T.S."/>
            <person name="Ferreira K.M."/>
            <person name="Goria P.S."/>
            <person name="Jaskot M.C."/>
            <person name="Lago D.C."/>
            <person name="Luna-Lucena D."/>
            <person name="Moda L.M."/>
            <person name="Nascimento L."/>
            <person name="Pedrino M."/>
            <person name="Rabico F.O."/>
            <person name="Sanches F.C."/>
            <person name="Santos D.E."/>
            <person name="Santos C.G."/>
            <person name="Vieira J."/>
            <person name="Lopes T.F."/>
            <person name="Barchuk A.R."/>
            <person name="Hartfelder K."/>
            <person name="Simoes Z.L.P."/>
            <person name="Bitondi M.M.G."/>
            <person name="Pinheiro D.G."/>
        </authorList>
    </citation>
    <scope>NUCLEOTIDE SEQUENCE</scope>
    <source>
        <strain evidence="6">USP_RPSP 00005682</strain>
        <tissue evidence="6">Whole individual</tissue>
    </source>
</reference>
<evidence type="ECO:0008006" key="8">
    <source>
        <dbReference type="Google" id="ProtNLM"/>
    </source>
</evidence>
<evidence type="ECO:0000256" key="2">
    <source>
        <dbReference type="ARBA" id="ARBA00022490"/>
    </source>
</evidence>
<evidence type="ECO:0000313" key="6">
    <source>
        <dbReference type="EMBL" id="KAF3421500.1"/>
    </source>
</evidence>
<dbReference type="Pfam" id="PF03133">
    <property type="entry name" value="TTL"/>
    <property type="match status" value="1"/>
</dbReference>
<dbReference type="GO" id="GO:0005524">
    <property type="term" value="F:ATP binding"/>
    <property type="evidence" value="ECO:0007669"/>
    <property type="project" value="UniProtKB-KW"/>
</dbReference>
<keyword evidence="5" id="KW-0067">ATP-binding</keyword>
<keyword evidence="3" id="KW-0436">Ligase</keyword>
<dbReference type="PANTHER" id="PTHR45870:SF2">
    <property type="entry name" value="TUBULIN MONOGLYCYLASE TTLL3"/>
    <property type="match status" value="1"/>
</dbReference>
<dbReference type="GO" id="GO:0060271">
    <property type="term" value="P:cilium assembly"/>
    <property type="evidence" value="ECO:0007669"/>
    <property type="project" value="TreeGrafter"/>
</dbReference>
<evidence type="ECO:0000256" key="5">
    <source>
        <dbReference type="ARBA" id="ARBA00022840"/>
    </source>
</evidence>
<dbReference type="PROSITE" id="PS51221">
    <property type="entry name" value="TTL"/>
    <property type="match status" value="1"/>
</dbReference>
<dbReference type="AlphaFoldDB" id="A0A833RRK0"/>
<dbReference type="InterPro" id="IPR051437">
    <property type="entry name" value="TTLL_monoglycylase"/>
</dbReference>